<dbReference type="Pfam" id="PF04921">
    <property type="entry name" value="XAP5"/>
    <property type="match status" value="1"/>
</dbReference>
<dbReference type="GO" id="GO:0005634">
    <property type="term" value="C:nucleus"/>
    <property type="evidence" value="ECO:0007669"/>
    <property type="project" value="InterPro"/>
</dbReference>
<protein>
    <recommendedName>
        <fullName evidence="2">FAM50A/XAP5 C-terminal domain-containing protein</fullName>
    </recommendedName>
</protein>
<reference evidence="3" key="1">
    <citation type="submission" date="2020-05" db="EMBL/GenBank/DDBJ databases">
        <title>Phylogenomic resolution of chytrid fungi.</title>
        <authorList>
            <person name="Stajich J.E."/>
            <person name="Amses K."/>
            <person name="Simmons R."/>
            <person name="Seto K."/>
            <person name="Myers J."/>
            <person name="Bonds A."/>
            <person name="Quandt C.A."/>
            <person name="Barry K."/>
            <person name="Liu P."/>
            <person name="Grigoriev I."/>
            <person name="Longcore J.E."/>
            <person name="James T.Y."/>
        </authorList>
    </citation>
    <scope>NUCLEOTIDE SEQUENCE</scope>
    <source>
        <strain evidence="3">JEL0318</strain>
    </source>
</reference>
<evidence type="ECO:0000256" key="1">
    <source>
        <dbReference type="SAM" id="MobiDB-lite"/>
    </source>
</evidence>
<dbReference type="InterPro" id="IPR007005">
    <property type="entry name" value="XAP5"/>
</dbReference>
<evidence type="ECO:0000313" key="4">
    <source>
        <dbReference type="Proteomes" id="UP001212841"/>
    </source>
</evidence>
<evidence type="ECO:0000259" key="2">
    <source>
        <dbReference type="Pfam" id="PF04921"/>
    </source>
</evidence>
<dbReference type="GO" id="GO:0006325">
    <property type="term" value="P:chromatin organization"/>
    <property type="evidence" value="ECO:0007669"/>
    <property type="project" value="TreeGrafter"/>
</dbReference>
<feature type="region of interest" description="Disordered" evidence="1">
    <location>
        <begin position="145"/>
        <end position="176"/>
    </location>
</feature>
<dbReference type="InterPro" id="IPR048337">
    <property type="entry name" value="FAM50A/XAP5_C"/>
</dbReference>
<keyword evidence="4" id="KW-1185">Reference proteome</keyword>
<gene>
    <name evidence="3" type="ORF">HK097_007204</name>
</gene>
<comment type="caution">
    <text evidence="3">The sequence shown here is derived from an EMBL/GenBank/DDBJ whole genome shotgun (WGS) entry which is preliminary data.</text>
</comment>
<sequence length="338" mass="39831">MAEYKGGGAEAARAAMLEKQRNKMMEDFQKQKDQIQKDKAVNIGADKFVAQNDWVDQELKRQTIGLVRLEDFQRIRESLDKKRLEDLEKERATQAKAKRKKKKEKLKLSFGNDEDEDAGESTGMVMFKFHRSLVIHETYLTTELPPPKKIKKDPTVNTSFLPDREREEEERQEREKLQGEWLEQQEKIKRENQLERTMDYWDGTGHRKSVEVTKGNTIAQFLEAVRQQWHELRGVHVDNLMYIKEDLIIPHQYTFYDFIVNKTRGKSGPLFSFDVHDDVRLVNDAAIETEESHAGKVIERAWYEKNKHIFPASRWEVFDPQKDYGKYRIKDKNAEAAP</sequence>
<dbReference type="PANTHER" id="PTHR12722">
    <property type="entry name" value="XAP-5 PROTEIN-RELATED"/>
    <property type="match status" value="1"/>
</dbReference>
<name>A0AAD5X4M3_9FUNG</name>
<feature type="compositionally biased region" description="Basic and acidic residues" evidence="1">
    <location>
        <begin position="162"/>
        <end position="176"/>
    </location>
</feature>
<dbReference type="Proteomes" id="UP001212841">
    <property type="component" value="Unassembled WGS sequence"/>
</dbReference>
<proteinExistence type="predicted"/>
<feature type="domain" description="FAM50A/XAP5 C-terminal" evidence="2">
    <location>
        <begin position="196"/>
        <end position="327"/>
    </location>
</feature>
<organism evidence="3 4">
    <name type="scientific">Rhizophlyctis rosea</name>
    <dbReference type="NCBI Taxonomy" id="64517"/>
    <lineage>
        <taxon>Eukaryota</taxon>
        <taxon>Fungi</taxon>
        <taxon>Fungi incertae sedis</taxon>
        <taxon>Chytridiomycota</taxon>
        <taxon>Chytridiomycota incertae sedis</taxon>
        <taxon>Chytridiomycetes</taxon>
        <taxon>Rhizophlyctidales</taxon>
        <taxon>Rhizophlyctidaceae</taxon>
        <taxon>Rhizophlyctis</taxon>
    </lineage>
</organism>
<accession>A0AAD5X4M3</accession>
<dbReference type="PANTHER" id="PTHR12722:SF0">
    <property type="entry name" value="PROTEIN FAM50A"/>
    <property type="match status" value="1"/>
</dbReference>
<dbReference type="EMBL" id="JADGJD010000036">
    <property type="protein sequence ID" value="KAJ3056367.1"/>
    <property type="molecule type" value="Genomic_DNA"/>
</dbReference>
<dbReference type="AlphaFoldDB" id="A0AAD5X4M3"/>
<evidence type="ECO:0000313" key="3">
    <source>
        <dbReference type="EMBL" id="KAJ3056367.1"/>
    </source>
</evidence>